<evidence type="ECO:0000256" key="9">
    <source>
        <dbReference type="SAM" id="MobiDB-lite"/>
    </source>
</evidence>
<feature type="compositionally biased region" description="Polar residues" evidence="9">
    <location>
        <begin position="38"/>
        <end position="55"/>
    </location>
</feature>
<feature type="region of interest" description="Disordered" evidence="9">
    <location>
        <begin position="346"/>
        <end position="373"/>
    </location>
</feature>
<feature type="compositionally biased region" description="Polar residues" evidence="9">
    <location>
        <begin position="991"/>
        <end position="1001"/>
    </location>
</feature>
<feature type="compositionally biased region" description="Low complexity" evidence="9">
    <location>
        <begin position="1091"/>
        <end position="1105"/>
    </location>
</feature>
<name>A0A9P5TBK4_9AGAM</name>
<dbReference type="GO" id="GO:0000978">
    <property type="term" value="F:RNA polymerase II cis-regulatory region sequence-specific DNA binding"/>
    <property type="evidence" value="ECO:0007669"/>
    <property type="project" value="TreeGrafter"/>
</dbReference>
<dbReference type="GO" id="GO:0008270">
    <property type="term" value="F:zinc ion binding"/>
    <property type="evidence" value="ECO:0007669"/>
    <property type="project" value="UniProtKB-KW"/>
</dbReference>
<dbReference type="GO" id="GO:0045944">
    <property type="term" value="P:positive regulation of transcription by RNA polymerase II"/>
    <property type="evidence" value="ECO:0007669"/>
    <property type="project" value="TreeGrafter"/>
</dbReference>
<dbReference type="PROSITE" id="PS00344">
    <property type="entry name" value="GATA_ZN_FINGER_1"/>
    <property type="match status" value="1"/>
</dbReference>
<keyword evidence="2" id="KW-0479">Metal-binding</keyword>
<feature type="region of interest" description="Disordered" evidence="9">
    <location>
        <begin position="808"/>
        <end position="837"/>
    </location>
</feature>
<comment type="subcellular location">
    <subcellularLocation>
        <location evidence="1">Nucleus</location>
    </subcellularLocation>
</comment>
<dbReference type="Proteomes" id="UP000759537">
    <property type="component" value="Unassembled WGS sequence"/>
</dbReference>
<dbReference type="Gene3D" id="3.30.50.10">
    <property type="entry name" value="Erythroid Transcription Factor GATA-1, subunit A"/>
    <property type="match status" value="1"/>
</dbReference>
<feature type="region of interest" description="Disordered" evidence="9">
    <location>
        <begin position="1069"/>
        <end position="1154"/>
    </location>
</feature>
<dbReference type="InterPro" id="IPR000679">
    <property type="entry name" value="Znf_GATA"/>
</dbReference>
<organism evidence="11 12">
    <name type="scientific">Russula ochroleuca</name>
    <dbReference type="NCBI Taxonomy" id="152965"/>
    <lineage>
        <taxon>Eukaryota</taxon>
        <taxon>Fungi</taxon>
        <taxon>Dikarya</taxon>
        <taxon>Basidiomycota</taxon>
        <taxon>Agaricomycotina</taxon>
        <taxon>Agaricomycetes</taxon>
        <taxon>Russulales</taxon>
        <taxon>Russulaceae</taxon>
        <taxon>Russula</taxon>
    </lineage>
</organism>
<evidence type="ECO:0000259" key="10">
    <source>
        <dbReference type="PROSITE" id="PS50114"/>
    </source>
</evidence>
<evidence type="ECO:0000256" key="3">
    <source>
        <dbReference type="ARBA" id="ARBA00022771"/>
    </source>
</evidence>
<dbReference type="InterPro" id="IPR013860">
    <property type="entry name" value="AreA_GATA"/>
</dbReference>
<feature type="region of interest" description="Disordered" evidence="9">
    <location>
        <begin position="503"/>
        <end position="526"/>
    </location>
</feature>
<keyword evidence="7" id="KW-0539">Nucleus</keyword>
<feature type="compositionally biased region" description="Polar residues" evidence="9">
    <location>
        <begin position="940"/>
        <end position="955"/>
    </location>
</feature>
<feature type="domain" description="GATA-type" evidence="10">
    <location>
        <begin position="1016"/>
        <end position="1069"/>
    </location>
</feature>
<keyword evidence="12" id="KW-1185">Reference proteome</keyword>
<dbReference type="PROSITE" id="PS50114">
    <property type="entry name" value="GATA_ZN_FINGER_2"/>
    <property type="match status" value="1"/>
</dbReference>
<keyword evidence="4" id="KW-0862">Zinc</keyword>
<feature type="region of interest" description="Disordered" evidence="9">
    <location>
        <begin position="114"/>
        <end position="177"/>
    </location>
</feature>
<sequence>MELAPAHPGSAADDFPRHSWSSTPRPTVVTALAAHPPSNGTADHSPFPSASLSPQSYPSPWLQSIDLTSSELVNPYTSSNPSLPHAPNWMFSSPLNPEMFSHLAAAGVLGPIASSSVPSSSAPPPPRMRPSYPSLDTHGSQQGHSTNTSFASPSHPYQKPNHISSSLPRINGTSHNGLLDRRHITHDRDISTHSRQGSTGKCIEMHPSCAFLPQNSPGSAVSSTYLPPSYTCSSYDCNPDCAAGRSNAGLPPTLWMSPSSTSPSTPSIEPYASFHTVTMSRDPSVAENGLNPSLPETHRSSCILSFCDSPKSPEISIRPDASSMYSDIFSDSLFASRQGTDVASTFPSPVLSGSPDLHSTALSPTDASQCDPEQLAKDDPLATKVWKMYTRTKANLPHAQRMENLTWRMMALALKKKKDDETKQGGQTGEKLEQAGVHVKKEPGDGIGDAISSTTEENNGVEVGEERGRRIDKGKTKVSVEGFDGANQDSTEDDDEVPMEWRAMSRSRSRVPMDWRPISRSRSRPAPAMGIQLDNALSQPQRFAFPSLEHSSDSKPSDMHSLPRSSTDDKLVLNPPGSTPSGTSDIPIGPGQHSPTSMIAHNTFPLSTLHEHTSHSHFPTGSHGTRYSYPTHPSDHDSTALHVYAGHPSSLPTLGVHGPSRAAVSDAAPEQRSFPRHVRKTSFDHTVSKEGISAGILGRHQVNGRPQLPEAIIGTKRRADTPHAESMLRADPPSVHTSSPLVESPDVVQRFSLSHHPPPSSHHPSDGSFPSTPFNFTVPGYDGFFDLHATHSLPYDYPPILTTVDGSRHVPSYHENPHSTLSTTSYSPHTSPPLASDEGLSAAAVAASAAVAESYARMNLTGVDDAGMGYPNMIGIMYTNGVEATNLSHQPFTHVDPTQILPVEHGENGFSSLHPSPSSDGWGNGFASSAAASPEPRDASNASTPPSAEGSSTRQGVRRIVSTKRIQDAVVRSAIARKKSTAGTDPPPTAQLRSSTSTPDLTSVVGGGGLKSEDGEAAPTICTNCHTTNTPLWRRDPEGQPLCNACGLFYKLHGVVRPLSLKTDVIKKRNRASGAPSAGARKNSVLPKLASSSTRPRSSTTSNTPLALPGSRLSPGSRMGAGAAVAASLALKRQRRTSTDGPGAFVRKLEGAGT</sequence>
<evidence type="ECO:0000256" key="6">
    <source>
        <dbReference type="ARBA" id="ARBA00023163"/>
    </source>
</evidence>
<reference evidence="11" key="2">
    <citation type="journal article" date="2020" name="Nat. Commun.">
        <title>Large-scale genome sequencing of mycorrhizal fungi provides insights into the early evolution of symbiotic traits.</title>
        <authorList>
            <person name="Miyauchi S."/>
            <person name="Kiss E."/>
            <person name="Kuo A."/>
            <person name="Drula E."/>
            <person name="Kohler A."/>
            <person name="Sanchez-Garcia M."/>
            <person name="Morin E."/>
            <person name="Andreopoulos B."/>
            <person name="Barry K.W."/>
            <person name="Bonito G."/>
            <person name="Buee M."/>
            <person name="Carver A."/>
            <person name="Chen C."/>
            <person name="Cichocki N."/>
            <person name="Clum A."/>
            <person name="Culley D."/>
            <person name="Crous P.W."/>
            <person name="Fauchery L."/>
            <person name="Girlanda M."/>
            <person name="Hayes R.D."/>
            <person name="Keri Z."/>
            <person name="LaButti K."/>
            <person name="Lipzen A."/>
            <person name="Lombard V."/>
            <person name="Magnuson J."/>
            <person name="Maillard F."/>
            <person name="Murat C."/>
            <person name="Nolan M."/>
            <person name="Ohm R.A."/>
            <person name="Pangilinan J."/>
            <person name="Pereira M.F."/>
            <person name="Perotto S."/>
            <person name="Peter M."/>
            <person name="Pfister S."/>
            <person name="Riley R."/>
            <person name="Sitrit Y."/>
            <person name="Stielow J.B."/>
            <person name="Szollosi G."/>
            <person name="Zifcakova L."/>
            <person name="Stursova M."/>
            <person name="Spatafora J.W."/>
            <person name="Tedersoo L."/>
            <person name="Vaario L.M."/>
            <person name="Yamada A."/>
            <person name="Yan M."/>
            <person name="Wang P."/>
            <person name="Xu J."/>
            <person name="Bruns T."/>
            <person name="Baldrian P."/>
            <person name="Vilgalys R."/>
            <person name="Dunand C."/>
            <person name="Henrissat B."/>
            <person name="Grigoriev I.V."/>
            <person name="Hibbett D."/>
            <person name="Nagy L.G."/>
            <person name="Martin F.M."/>
        </authorList>
    </citation>
    <scope>NUCLEOTIDE SEQUENCE</scope>
    <source>
        <strain evidence="11">Prilba</strain>
    </source>
</reference>
<feature type="compositionally biased region" description="Polar residues" evidence="9">
    <location>
        <begin position="137"/>
        <end position="152"/>
    </location>
</feature>
<keyword evidence="6" id="KW-0804">Transcription</keyword>
<evidence type="ECO:0000313" key="11">
    <source>
        <dbReference type="EMBL" id="KAF8482935.1"/>
    </source>
</evidence>
<keyword evidence="5" id="KW-0805">Transcription regulation</keyword>
<dbReference type="CDD" id="cd00202">
    <property type="entry name" value="ZnF_GATA"/>
    <property type="match status" value="1"/>
</dbReference>
<dbReference type="GO" id="GO:0000122">
    <property type="term" value="P:negative regulation of transcription by RNA polymerase II"/>
    <property type="evidence" value="ECO:0007669"/>
    <property type="project" value="TreeGrafter"/>
</dbReference>
<feature type="compositionally biased region" description="Basic and acidic residues" evidence="9">
    <location>
        <begin position="718"/>
        <end position="728"/>
    </location>
</feature>
<evidence type="ECO:0000256" key="5">
    <source>
        <dbReference type="ARBA" id="ARBA00023015"/>
    </source>
</evidence>
<dbReference type="GO" id="GO:0000981">
    <property type="term" value="F:DNA-binding transcription factor activity, RNA polymerase II-specific"/>
    <property type="evidence" value="ECO:0007669"/>
    <property type="project" value="TreeGrafter"/>
</dbReference>
<comment type="caution">
    <text evidence="11">The sequence shown here is derived from an EMBL/GenBank/DDBJ whole genome shotgun (WGS) entry which is preliminary data.</text>
</comment>
<dbReference type="EMBL" id="WHVB01000005">
    <property type="protein sequence ID" value="KAF8482935.1"/>
    <property type="molecule type" value="Genomic_DNA"/>
</dbReference>
<dbReference type="PANTHER" id="PTHR10071:SF281">
    <property type="entry name" value="BOX A-BINDING FACTOR-RELATED"/>
    <property type="match status" value="1"/>
</dbReference>
<feature type="compositionally biased region" description="Low complexity" evidence="9">
    <location>
        <begin position="1120"/>
        <end position="1131"/>
    </location>
</feature>
<dbReference type="InterPro" id="IPR039355">
    <property type="entry name" value="Transcription_factor_GATA"/>
</dbReference>
<reference evidence="11" key="1">
    <citation type="submission" date="2019-10" db="EMBL/GenBank/DDBJ databases">
        <authorList>
            <consortium name="DOE Joint Genome Institute"/>
            <person name="Kuo A."/>
            <person name="Miyauchi S."/>
            <person name="Kiss E."/>
            <person name="Drula E."/>
            <person name="Kohler A."/>
            <person name="Sanchez-Garcia M."/>
            <person name="Andreopoulos B."/>
            <person name="Barry K.W."/>
            <person name="Bonito G."/>
            <person name="Buee M."/>
            <person name="Carver A."/>
            <person name="Chen C."/>
            <person name="Cichocki N."/>
            <person name="Clum A."/>
            <person name="Culley D."/>
            <person name="Crous P.W."/>
            <person name="Fauchery L."/>
            <person name="Girlanda M."/>
            <person name="Hayes R."/>
            <person name="Keri Z."/>
            <person name="LaButti K."/>
            <person name="Lipzen A."/>
            <person name="Lombard V."/>
            <person name="Magnuson J."/>
            <person name="Maillard F."/>
            <person name="Morin E."/>
            <person name="Murat C."/>
            <person name="Nolan M."/>
            <person name="Ohm R."/>
            <person name="Pangilinan J."/>
            <person name="Pereira M."/>
            <person name="Perotto S."/>
            <person name="Peter M."/>
            <person name="Riley R."/>
            <person name="Sitrit Y."/>
            <person name="Stielow B."/>
            <person name="Szollosi G."/>
            <person name="Zifcakova L."/>
            <person name="Stursova M."/>
            <person name="Spatafora J.W."/>
            <person name="Tedersoo L."/>
            <person name="Vaario L.-M."/>
            <person name="Yamada A."/>
            <person name="Yan M."/>
            <person name="Wang P."/>
            <person name="Xu J."/>
            <person name="Bruns T."/>
            <person name="Baldrian P."/>
            <person name="Vilgalys R."/>
            <person name="Henrissat B."/>
            <person name="Grigoriev I.V."/>
            <person name="Hibbett D."/>
            <person name="Nagy L.G."/>
            <person name="Martin F.M."/>
        </authorList>
    </citation>
    <scope>NUCLEOTIDE SEQUENCE</scope>
    <source>
        <strain evidence="11">Prilba</strain>
    </source>
</reference>
<feature type="compositionally biased region" description="Low complexity" evidence="9">
    <location>
        <begin position="818"/>
        <end position="834"/>
    </location>
</feature>
<protein>
    <recommendedName>
        <fullName evidence="10">GATA-type domain-containing protein</fullName>
    </recommendedName>
</protein>
<dbReference type="FunFam" id="3.30.50.10:FF:000007">
    <property type="entry name" value="Nitrogen regulatory AreA, N-terminal"/>
    <property type="match status" value="1"/>
</dbReference>
<feature type="region of interest" description="Disordered" evidence="9">
    <location>
        <begin position="440"/>
        <end position="468"/>
    </location>
</feature>
<dbReference type="OrthoDB" id="515401at2759"/>
<feature type="region of interest" description="Disordered" evidence="9">
    <location>
        <begin position="611"/>
        <end position="634"/>
    </location>
</feature>
<dbReference type="PRINTS" id="PR00619">
    <property type="entry name" value="GATAZNFINGER"/>
</dbReference>
<evidence type="ECO:0000256" key="8">
    <source>
        <dbReference type="PROSITE-ProRule" id="PRU00094"/>
    </source>
</evidence>
<feature type="compositionally biased region" description="Polar residues" evidence="9">
    <location>
        <begin position="909"/>
        <end position="931"/>
    </location>
</feature>
<dbReference type="GO" id="GO:0005634">
    <property type="term" value="C:nucleus"/>
    <property type="evidence" value="ECO:0007669"/>
    <property type="project" value="UniProtKB-SubCell"/>
</dbReference>
<dbReference type="Pfam" id="PF08550">
    <property type="entry name" value="GATA_AreA"/>
    <property type="match status" value="1"/>
</dbReference>
<evidence type="ECO:0000256" key="1">
    <source>
        <dbReference type="ARBA" id="ARBA00004123"/>
    </source>
</evidence>
<gene>
    <name evidence="11" type="ORF">DFH94DRAFT_730757</name>
</gene>
<dbReference type="PANTHER" id="PTHR10071">
    <property type="entry name" value="TRANSCRIPTION FACTOR GATA FAMILY MEMBER"/>
    <property type="match status" value="1"/>
</dbReference>
<feature type="region of interest" description="Disordered" evidence="9">
    <location>
        <begin position="902"/>
        <end position="1012"/>
    </location>
</feature>
<feature type="compositionally biased region" description="Polar residues" evidence="9">
    <location>
        <begin position="161"/>
        <end position="176"/>
    </location>
</feature>
<dbReference type="InterPro" id="IPR013088">
    <property type="entry name" value="Znf_NHR/GATA"/>
</dbReference>
<accession>A0A9P5TBK4</accession>
<dbReference type="AlphaFoldDB" id="A0A9P5TBK4"/>
<dbReference type="Pfam" id="PF00320">
    <property type="entry name" value="GATA"/>
    <property type="match status" value="1"/>
</dbReference>
<evidence type="ECO:0000256" key="4">
    <source>
        <dbReference type="ARBA" id="ARBA00022833"/>
    </source>
</evidence>
<feature type="region of interest" description="Disordered" evidence="9">
    <location>
        <begin position="718"/>
        <end position="740"/>
    </location>
</feature>
<evidence type="ECO:0000256" key="7">
    <source>
        <dbReference type="ARBA" id="ARBA00023242"/>
    </source>
</evidence>
<dbReference type="SUPFAM" id="SSF57716">
    <property type="entry name" value="Glucocorticoid receptor-like (DNA-binding domain)"/>
    <property type="match status" value="1"/>
</dbReference>
<feature type="region of interest" description="Disordered" evidence="9">
    <location>
        <begin position="547"/>
        <end position="599"/>
    </location>
</feature>
<evidence type="ECO:0000313" key="12">
    <source>
        <dbReference type="Proteomes" id="UP000759537"/>
    </source>
</evidence>
<proteinExistence type="predicted"/>
<feature type="compositionally biased region" description="Low complexity" evidence="9">
    <location>
        <begin position="516"/>
        <end position="526"/>
    </location>
</feature>
<keyword evidence="3 8" id="KW-0863">Zinc-finger</keyword>
<feature type="region of interest" description="Disordered" evidence="9">
    <location>
        <begin position="1"/>
        <end position="55"/>
    </location>
</feature>
<dbReference type="SMART" id="SM00401">
    <property type="entry name" value="ZnF_GATA"/>
    <property type="match status" value="1"/>
</dbReference>
<evidence type="ECO:0000256" key="2">
    <source>
        <dbReference type="ARBA" id="ARBA00022723"/>
    </source>
</evidence>